<dbReference type="SUPFAM" id="SSF51011">
    <property type="entry name" value="Glycosyl hydrolase domain"/>
    <property type="match status" value="1"/>
</dbReference>
<dbReference type="SUPFAM" id="SSF81296">
    <property type="entry name" value="E set domains"/>
    <property type="match status" value="1"/>
</dbReference>
<dbReference type="Pfam" id="PF02806">
    <property type="entry name" value="Alpha-amylase_C"/>
    <property type="match status" value="1"/>
</dbReference>
<proteinExistence type="inferred from homology"/>
<dbReference type="CDD" id="cd11322">
    <property type="entry name" value="AmyAc_Glg_BE"/>
    <property type="match status" value="1"/>
</dbReference>
<evidence type="ECO:0000256" key="7">
    <source>
        <dbReference type="ARBA" id="ARBA00022679"/>
    </source>
</evidence>
<dbReference type="HAMAP" id="MF_00685">
    <property type="entry name" value="GlgB"/>
    <property type="match status" value="1"/>
</dbReference>
<evidence type="ECO:0000256" key="4">
    <source>
        <dbReference type="ARBA" id="ARBA00009000"/>
    </source>
</evidence>
<comment type="function">
    <text evidence="2 10">Catalyzes the formation of the alpha-1,6-glucosidic linkages in glycogen by scission of a 1,4-alpha-linked oligosaccharide from growing alpha-1,4-glucan chains and the subsequent attachment of the oligosaccharide to the alpha-1,6 position.</text>
</comment>
<comment type="pathway">
    <text evidence="3 10">Glycan biosynthesis; glycogen biosynthesis.</text>
</comment>
<comment type="similarity">
    <text evidence="4 10">Belongs to the glycosyl hydrolase 13 family. GlgB subfamily.</text>
</comment>
<evidence type="ECO:0000259" key="11">
    <source>
        <dbReference type="SMART" id="SM00642"/>
    </source>
</evidence>
<evidence type="ECO:0000256" key="8">
    <source>
        <dbReference type="ARBA" id="ARBA00023056"/>
    </source>
</evidence>
<evidence type="ECO:0000256" key="5">
    <source>
        <dbReference type="ARBA" id="ARBA00022600"/>
    </source>
</evidence>
<name>A0ABN4YHP9_9GAMM</name>
<keyword evidence="6 10" id="KW-0328">Glycosyltransferase</keyword>
<comment type="subunit">
    <text evidence="10">Monomer.</text>
</comment>
<dbReference type="InterPro" id="IPR037439">
    <property type="entry name" value="Branching_enzy"/>
</dbReference>
<evidence type="ECO:0000313" key="12">
    <source>
        <dbReference type="EMBL" id="ARD22458.1"/>
    </source>
</evidence>
<feature type="active site" description="Proton donor" evidence="10">
    <location>
        <position position="468"/>
    </location>
</feature>
<dbReference type="InterPro" id="IPR006047">
    <property type="entry name" value="GH13_cat_dom"/>
</dbReference>
<organism evidence="12 13">
    <name type="scientific">Shewanella japonica</name>
    <dbReference type="NCBI Taxonomy" id="93973"/>
    <lineage>
        <taxon>Bacteria</taxon>
        <taxon>Pseudomonadati</taxon>
        <taxon>Pseudomonadota</taxon>
        <taxon>Gammaproteobacteria</taxon>
        <taxon>Alteromonadales</taxon>
        <taxon>Shewanellaceae</taxon>
        <taxon>Shewanella</taxon>
    </lineage>
</organism>
<keyword evidence="5 10" id="KW-0321">Glycogen metabolism</keyword>
<keyword evidence="13" id="KW-1185">Reference proteome</keyword>
<evidence type="ECO:0000313" key="13">
    <source>
        <dbReference type="Proteomes" id="UP000191820"/>
    </source>
</evidence>
<comment type="catalytic activity">
    <reaction evidence="1 10">
        <text>Transfers a segment of a (1-&gt;4)-alpha-D-glucan chain to a primary hydroxy group in a similar glucan chain.</text>
        <dbReference type="EC" id="2.4.1.18"/>
    </reaction>
</comment>
<evidence type="ECO:0000256" key="10">
    <source>
        <dbReference type="HAMAP-Rule" id="MF_00685"/>
    </source>
</evidence>
<keyword evidence="9 10" id="KW-0119">Carbohydrate metabolism</keyword>
<keyword evidence="8 10" id="KW-0320">Glycogen biosynthesis</keyword>
<evidence type="ECO:0000256" key="2">
    <source>
        <dbReference type="ARBA" id="ARBA00002953"/>
    </source>
</evidence>
<dbReference type="SMART" id="SM00642">
    <property type="entry name" value="Aamy"/>
    <property type="match status" value="1"/>
</dbReference>
<dbReference type="RefSeq" id="WP_080915786.1">
    <property type="nucleotide sequence ID" value="NZ_CP020472.1"/>
</dbReference>
<dbReference type="InterPro" id="IPR014756">
    <property type="entry name" value="Ig_E-set"/>
</dbReference>
<dbReference type="Gene3D" id="2.60.40.10">
    <property type="entry name" value="Immunoglobulins"/>
    <property type="match status" value="1"/>
</dbReference>
<dbReference type="PANTHER" id="PTHR43651:SF3">
    <property type="entry name" value="1,4-ALPHA-GLUCAN-BRANCHING ENZYME"/>
    <property type="match status" value="1"/>
</dbReference>
<dbReference type="InterPro" id="IPR006407">
    <property type="entry name" value="GlgB"/>
</dbReference>
<dbReference type="Gene3D" id="3.20.20.80">
    <property type="entry name" value="Glycosidases"/>
    <property type="match status" value="1"/>
</dbReference>
<dbReference type="InterPro" id="IPR013780">
    <property type="entry name" value="Glyco_hydro_b"/>
</dbReference>
<dbReference type="CDD" id="cd02855">
    <property type="entry name" value="E_set_GBE_prok_N"/>
    <property type="match status" value="1"/>
</dbReference>
<accession>A0ABN4YHP9</accession>
<protein>
    <recommendedName>
        <fullName evidence="10">1,4-alpha-glucan branching enzyme GlgB</fullName>
        <ecNumber evidence="10">2.4.1.18</ecNumber>
    </recommendedName>
    <alternativeName>
        <fullName evidence="10">1,4-alpha-D-glucan:1,4-alpha-D-glucan 6-glucosyl-transferase</fullName>
    </alternativeName>
    <alternativeName>
        <fullName evidence="10">Alpha-(1-&gt;4)-glucan branching enzyme</fullName>
    </alternativeName>
    <alternativeName>
        <fullName evidence="10">Glycogen branching enzyme</fullName>
        <shortName evidence="10">BE</shortName>
    </alternativeName>
</protein>
<keyword evidence="7 10" id="KW-0808">Transferase</keyword>
<evidence type="ECO:0000256" key="1">
    <source>
        <dbReference type="ARBA" id="ARBA00000826"/>
    </source>
</evidence>
<dbReference type="PIRSF" id="PIRSF000463">
    <property type="entry name" value="GlgB"/>
    <property type="match status" value="1"/>
</dbReference>
<dbReference type="Pfam" id="PF22019">
    <property type="entry name" value="GlgB_N"/>
    <property type="match status" value="1"/>
</dbReference>
<evidence type="ECO:0000256" key="3">
    <source>
        <dbReference type="ARBA" id="ARBA00004964"/>
    </source>
</evidence>
<dbReference type="InterPro" id="IPR004193">
    <property type="entry name" value="Glyco_hydro_13_N"/>
</dbReference>
<gene>
    <name evidence="10" type="primary">glgB</name>
    <name evidence="12" type="ORF">SJ2017_2160</name>
</gene>
<sequence length="742" mass="84303">MTNNAPLFNQGSDIAILKGDYTDVFSLLGMHKAPNGKSLIVRCFIKGAVSVEVIAIKDGKKVAELSQVDEQGLFAGVMGRRVKPFLYSLKVTYPLSVETIIDPYQFESLLDADDVYLFAEGKQQASYQFLGANWKQVNKVDGVLFCVWAPNAQRVSVVGDFNHWDPRQHVMRFHPSNGIWEIFLPNAKTGDFYKFYIVNQYGESIEKSDPYAKAMEAAPGNSSIVPANSQYQWKDSKWLTKRANTQLHQAPMSTYEVHLASWKRKGEWGESYLSYDDLISELIPYIVEMGFTHLQLMPICEYPFDGSWGYQPVGLYAATYRFGDPDGLKAFVDACHKHQIAVLLDWVPAHFPKDPHGLSKFDGSCLYEHEDPRQGEHPDWDTLIFNYGRGEVQSFLLSNACYWLSEFHFDGLRLDAVSSMLYLDYSRQSGQWLPNEYGGRENIKAIEFLKLLNERIYASFAGATMIAEESTAWPGVTNSTEKGGLGFGFKWNMGWMNDSLRYLARDPIYRSHHHHEMTFALVYAYTEQFILSISHDEVVHGKGSVLHKIPGDDWQKFATLRAYIGMMWGQPGKKLLFMGTEFGQRDEWNHNQSLDWHLLQFAPHQGIQDWVKALNGLYISHPCLYELDHQSTGFQWLDCDNSQDSVFSFIRYAQSSDDALIFIINMTPQVHHHFRIGLPTPNHYVELLNSDASQFGGSNVINQTVINDEVPWQGMEQSGLITVPPLGCVVLAASQLVTNNEA</sequence>
<dbReference type="EC" id="2.4.1.18" evidence="10"/>
<evidence type="ECO:0000256" key="6">
    <source>
        <dbReference type="ARBA" id="ARBA00022676"/>
    </source>
</evidence>
<dbReference type="InterPro" id="IPR044143">
    <property type="entry name" value="GlgB_N_E_set_prok"/>
</dbReference>
<dbReference type="InterPro" id="IPR017853">
    <property type="entry name" value="GH"/>
</dbReference>
<dbReference type="NCBIfam" id="TIGR01515">
    <property type="entry name" value="branching_enzym"/>
    <property type="match status" value="1"/>
</dbReference>
<dbReference type="Pfam" id="PF02922">
    <property type="entry name" value="CBM_48"/>
    <property type="match status" value="1"/>
</dbReference>
<dbReference type="InterPro" id="IPR054169">
    <property type="entry name" value="GlgB_N"/>
</dbReference>
<evidence type="ECO:0000256" key="9">
    <source>
        <dbReference type="ARBA" id="ARBA00023277"/>
    </source>
</evidence>
<dbReference type="PANTHER" id="PTHR43651">
    <property type="entry name" value="1,4-ALPHA-GLUCAN-BRANCHING ENZYME"/>
    <property type="match status" value="1"/>
</dbReference>
<dbReference type="SUPFAM" id="SSF51445">
    <property type="entry name" value="(Trans)glycosidases"/>
    <property type="match status" value="1"/>
</dbReference>
<feature type="active site" description="Nucleophile" evidence="10">
    <location>
        <position position="415"/>
    </location>
</feature>
<feature type="domain" description="Glycosyl hydrolase family 13 catalytic" evidence="11">
    <location>
        <begin position="256"/>
        <end position="602"/>
    </location>
</feature>
<dbReference type="EMBL" id="CP020472">
    <property type="protein sequence ID" value="ARD22458.1"/>
    <property type="molecule type" value="Genomic_DNA"/>
</dbReference>
<dbReference type="NCBIfam" id="NF003811">
    <property type="entry name" value="PRK05402.1"/>
    <property type="match status" value="1"/>
</dbReference>
<dbReference type="Pfam" id="PF00128">
    <property type="entry name" value="Alpha-amylase"/>
    <property type="match status" value="1"/>
</dbReference>
<dbReference type="Gene3D" id="2.60.40.1180">
    <property type="entry name" value="Golgi alpha-mannosidase II"/>
    <property type="match status" value="1"/>
</dbReference>
<dbReference type="InterPro" id="IPR006048">
    <property type="entry name" value="A-amylase/branching_C"/>
</dbReference>
<dbReference type="InterPro" id="IPR013783">
    <property type="entry name" value="Ig-like_fold"/>
</dbReference>
<reference evidence="12 13" key="1">
    <citation type="submission" date="2017-03" db="EMBL/GenBank/DDBJ databases">
        <title>Genome sequencing of Shewanella japonica KCTC 22435.</title>
        <authorList>
            <person name="Kim K.M."/>
        </authorList>
    </citation>
    <scope>NUCLEOTIDE SEQUENCE [LARGE SCALE GENOMIC DNA]</scope>
    <source>
        <strain evidence="12 13">KCTC 22435</strain>
    </source>
</reference>
<dbReference type="NCBIfam" id="NF008967">
    <property type="entry name" value="PRK12313.1"/>
    <property type="match status" value="1"/>
</dbReference>
<dbReference type="Proteomes" id="UP000191820">
    <property type="component" value="Chromosome"/>
</dbReference>